<gene>
    <name evidence="2" type="ORF">P3X46_023928</name>
</gene>
<organism evidence="2 3">
    <name type="scientific">Hevea brasiliensis</name>
    <name type="common">Para rubber tree</name>
    <name type="synonym">Siphonia brasiliensis</name>
    <dbReference type="NCBI Taxonomy" id="3981"/>
    <lineage>
        <taxon>Eukaryota</taxon>
        <taxon>Viridiplantae</taxon>
        <taxon>Streptophyta</taxon>
        <taxon>Embryophyta</taxon>
        <taxon>Tracheophyta</taxon>
        <taxon>Spermatophyta</taxon>
        <taxon>Magnoliopsida</taxon>
        <taxon>eudicotyledons</taxon>
        <taxon>Gunneridae</taxon>
        <taxon>Pentapetalae</taxon>
        <taxon>rosids</taxon>
        <taxon>fabids</taxon>
        <taxon>Malpighiales</taxon>
        <taxon>Euphorbiaceae</taxon>
        <taxon>Crotonoideae</taxon>
        <taxon>Micrandreae</taxon>
        <taxon>Hevea</taxon>
    </lineage>
</organism>
<feature type="transmembrane region" description="Helical" evidence="1">
    <location>
        <begin position="59"/>
        <end position="76"/>
    </location>
</feature>
<keyword evidence="1" id="KW-0472">Membrane</keyword>
<dbReference type="Proteomes" id="UP001174677">
    <property type="component" value="Chromosome 13"/>
</dbReference>
<protein>
    <recommendedName>
        <fullName evidence="4">Photosystem II 5 kDa protein</fullName>
    </recommendedName>
</protein>
<keyword evidence="1" id="KW-1133">Transmembrane helix</keyword>
<keyword evidence="1" id="KW-0812">Transmembrane</keyword>
<dbReference type="PANTHER" id="PTHR34940">
    <property type="entry name" value="PHOTOSYSTEM II 5 KDA PROTEIN, CHLOROPLASTIC"/>
    <property type="match status" value="1"/>
</dbReference>
<keyword evidence="3" id="KW-1185">Reference proteome</keyword>
<reference evidence="2" key="1">
    <citation type="journal article" date="2023" name="Plant Biotechnol. J.">
        <title>Chromosome-level wild Hevea brasiliensis genome provides new tools for genomic-assisted breeding and valuable loci to elevate rubber yield.</title>
        <authorList>
            <person name="Cheng H."/>
            <person name="Song X."/>
            <person name="Hu Y."/>
            <person name="Wu T."/>
            <person name="Yang Q."/>
            <person name="An Z."/>
            <person name="Feng S."/>
            <person name="Deng Z."/>
            <person name="Wu W."/>
            <person name="Zeng X."/>
            <person name="Tu M."/>
            <person name="Wang X."/>
            <person name="Huang H."/>
        </authorList>
    </citation>
    <scope>NUCLEOTIDE SEQUENCE</scope>
    <source>
        <strain evidence="2">MT/VB/25A 57/8</strain>
    </source>
</reference>
<accession>A0ABQ9LG69</accession>
<dbReference type="EMBL" id="JARPOI010000013">
    <property type="protein sequence ID" value="KAJ9164337.1"/>
    <property type="molecule type" value="Genomic_DNA"/>
</dbReference>
<name>A0ABQ9LG69_HEVBR</name>
<dbReference type="PANTHER" id="PTHR34940:SF4">
    <property type="entry name" value="OS02G0581100 PROTEIN"/>
    <property type="match status" value="1"/>
</dbReference>
<evidence type="ECO:0008006" key="4">
    <source>
        <dbReference type="Google" id="ProtNLM"/>
    </source>
</evidence>
<evidence type="ECO:0000313" key="2">
    <source>
        <dbReference type="EMBL" id="KAJ9164337.1"/>
    </source>
</evidence>
<comment type="caution">
    <text evidence="2">The sequence shown here is derived from an EMBL/GenBank/DDBJ whole genome shotgun (WGS) entry which is preliminary data.</text>
</comment>
<proteinExistence type="predicted"/>
<evidence type="ECO:0000313" key="3">
    <source>
        <dbReference type="Proteomes" id="UP001174677"/>
    </source>
</evidence>
<evidence type="ECO:0000256" key="1">
    <source>
        <dbReference type="SAM" id="Phobius"/>
    </source>
</evidence>
<sequence length="111" mass="12011">MTSMTMTGSFLVGSTMTKQPFTTPRRGLIVAKASRTTEEERVSVEMKNKEESSSRRRDLVFAAAVAVAVAAAFSIPKVAMAEDEPKAGTPEAKKKYGPVCITNPTARICRK</sequence>
<dbReference type="InterPro" id="IPR040296">
    <property type="entry name" value="PSBT"/>
</dbReference>